<proteinExistence type="predicted"/>
<organism evidence="1 2">
    <name type="scientific">Liparis tanakae</name>
    <name type="common">Tanaka's snailfish</name>
    <dbReference type="NCBI Taxonomy" id="230148"/>
    <lineage>
        <taxon>Eukaryota</taxon>
        <taxon>Metazoa</taxon>
        <taxon>Chordata</taxon>
        <taxon>Craniata</taxon>
        <taxon>Vertebrata</taxon>
        <taxon>Euteleostomi</taxon>
        <taxon>Actinopterygii</taxon>
        <taxon>Neopterygii</taxon>
        <taxon>Teleostei</taxon>
        <taxon>Neoteleostei</taxon>
        <taxon>Acanthomorphata</taxon>
        <taxon>Eupercaria</taxon>
        <taxon>Perciformes</taxon>
        <taxon>Cottioidei</taxon>
        <taxon>Cottales</taxon>
        <taxon>Liparidae</taxon>
        <taxon>Liparis</taxon>
    </lineage>
</organism>
<dbReference type="Proteomes" id="UP000314294">
    <property type="component" value="Unassembled WGS sequence"/>
</dbReference>
<keyword evidence="2" id="KW-1185">Reference proteome</keyword>
<name>A0A4Z2IYC3_9TELE</name>
<evidence type="ECO:0000313" key="2">
    <source>
        <dbReference type="Proteomes" id="UP000314294"/>
    </source>
</evidence>
<gene>
    <name evidence="1" type="ORF">EYF80_007423</name>
</gene>
<dbReference type="EMBL" id="SRLO01000040">
    <property type="protein sequence ID" value="TNN82302.1"/>
    <property type="molecule type" value="Genomic_DNA"/>
</dbReference>
<protein>
    <submittedName>
        <fullName evidence="1">Uncharacterized protein</fullName>
    </submittedName>
</protein>
<sequence length="71" mass="8442">MWVGSWGPQEVFFWHYFRRGLKPNAEIQCSHRPVTPIPPKTPQLLLDHWAPLLGMPLKRMKERSLGEQRYT</sequence>
<evidence type="ECO:0000313" key="1">
    <source>
        <dbReference type="EMBL" id="TNN82302.1"/>
    </source>
</evidence>
<comment type="caution">
    <text evidence="1">The sequence shown here is derived from an EMBL/GenBank/DDBJ whole genome shotgun (WGS) entry which is preliminary data.</text>
</comment>
<accession>A0A4Z2IYC3</accession>
<reference evidence="1 2" key="1">
    <citation type="submission" date="2019-03" db="EMBL/GenBank/DDBJ databases">
        <title>First draft genome of Liparis tanakae, snailfish: a comprehensive survey of snailfish specific genes.</title>
        <authorList>
            <person name="Kim W."/>
            <person name="Song I."/>
            <person name="Jeong J.-H."/>
            <person name="Kim D."/>
            <person name="Kim S."/>
            <person name="Ryu S."/>
            <person name="Song J.Y."/>
            <person name="Lee S.K."/>
        </authorList>
    </citation>
    <scope>NUCLEOTIDE SEQUENCE [LARGE SCALE GENOMIC DNA]</scope>
    <source>
        <tissue evidence="1">Muscle</tissue>
    </source>
</reference>
<dbReference type="AlphaFoldDB" id="A0A4Z2IYC3"/>